<sequence>MMAVRWAVWWLLTIATPIYALRTVGGSPCTDVCGTTTNTTSDEMACLDADYNSTIGTTVGKNFQSCVSCLLASPYQNTTIGETDVDWGLFNLRYAFSSCVYNYPVSVTNVSTPCLVSCTPLGPALDMSLINPIGNQLSNFCASTSFPDNVVTTCGNCYALTSQQSFFANFLEAVRYNCHFPTSGGTSFPIAATRIFNTTHLPTTTVSYTSTATSTGTSTVQQFLTVIIVMPIIGFLIIVASLALCCFCLVRHRRKIAKKRRNQMQNRWMQPAWGGYPVSPYHQASPMMLQQQYMMAGGMGPYGASVPGRGFSVVDHDGKRYEAGYSTHYISPVSPEDTVAQQPFQFGTDVTHAQDVKQPIPQQTEYPPPPQTTQEYYPPPGAPHAQ</sequence>
<reference evidence="5" key="1">
    <citation type="journal article" date="2015" name="Genome Announc.">
        <title>Genome sequence of the AIDS-associated pathogen Penicillium marneffei (ATCC18224) and its near taxonomic relative Talaromyces stipitatus (ATCC10500).</title>
        <authorList>
            <person name="Nierman W.C."/>
            <person name="Fedorova-Abrams N.D."/>
            <person name="Andrianopoulos A."/>
        </authorList>
    </citation>
    <scope>NUCLEOTIDE SEQUENCE [LARGE SCALE GENOMIC DNA]</scope>
    <source>
        <strain evidence="5">ATCC 18224 / CBS 334.59 / QM 7333</strain>
    </source>
</reference>
<dbReference type="STRING" id="441960.B6QLE5"/>
<evidence type="ECO:0000256" key="2">
    <source>
        <dbReference type="SAM" id="Phobius"/>
    </source>
</evidence>
<feature type="compositionally biased region" description="Pro residues" evidence="1">
    <location>
        <begin position="366"/>
        <end position="386"/>
    </location>
</feature>
<evidence type="ECO:0000313" key="4">
    <source>
        <dbReference type="EMBL" id="EEA21922.1"/>
    </source>
</evidence>
<dbReference type="PhylomeDB" id="B6QLE5"/>
<dbReference type="Proteomes" id="UP000001294">
    <property type="component" value="Unassembled WGS sequence"/>
</dbReference>
<proteinExistence type="predicted"/>
<keyword evidence="5" id="KW-1185">Reference proteome</keyword>
<dbReference type="AlphaFoldDB" id="B6QLE5"/>
<gene>
    <name evidence="4" type="ORF">PMAA_057110</name>
</gene>
<evidence type="ECO:0000256" key="1">
    <source>
        <dbReference type="SAM" id="MobiDB-lite"/>
    </source>
</evidence>
<name>B6QLE5_TALMQ</name>
<protein>
    <submittedName>
        <fullName evidence="4">Uncharacterized protein</fullName>
    </submittedName>
</protein>
<dbReference type="HOGENOM" id="CLU_051536_1_0_1"/>
<dbReference type="VEuPathDB" id="FungiDB:PMAA_057110"/>
<evidence type="ECO:0000313" key="5">
    <source>
        <dbReference type="Proteomes" id="UP000001294"/>
    </source>
</evidence>
<keyword evidence="2" id="KW-0812">Transmembrane</keyword>
<dbReference type="OrthoDB" id="5426678at2759"/>
<accession>B6QLE5</accession>
<evidence type="ECO:0000256" key="3">
    <source>
        <dbReference type="SAM" id="SignalP"/>
    </source>
</evidence>
<keyword evidence="3" id="KW-0732">Signal</keyword>
<organism evidence="4 5">
    <name type="scientific">Talaromyces marneffei (strain ATCC 18224 / CBS 334.59 / QM 7333)</name>
    <name type="common">Penicillium marneffei</name>
    <dbReference type="NCBI Taxonomy" id="441960"/>
    <lineage>
        <taxon>Eukaryota</taxon>
        <taxon>Fungi</taxon>
        <taxon>Dikarya</taxon>
        <taxon>Ascomycota</taxon>
        <taxon>Pezizomycotina</taxon>
        <taxon>Eurotiomycetes</taxon>
        <taxon>Eurotiomycetidae</taxon>
        <taxon>Eurotiales</taxon>
        <taxon>Trichocomaceae</taxon>
        <taxon>Talaromyces</taxon>
        <taxon>Talaromyces sect. Talaromyces</taxon>
    </lineage>
</organism>
<feature type="transmembrane region" description="Helical" evidence="2">
    <location>
        <begin position="223"/>
        <end position="250"/>
    </location>
</feature>
<feature type="region of interest" description="Disordered" evidence="1">
    <location>
        <begin position="350"/>
        <end position="386"/>
    </location>
</feature>
<feature type="signal peptide" evidence="3">
    <location>
        <begin position="1"/>
        <end position="20"/>
    </location>
</feature>
<dbReference type="EMBL" id="DS995903">
    <property type="protein sequence ID" value="EEA21922.1"/>
    <property type="molecule type" value="Genomic_DNA"/>
</dbReference>
<keyword evidence="2" id="KW-0472">Membrane</keyword>
<keyword evidence="2" id="KW-1133">Transmembrane helix</keyword>
<feature type="chain" id="PRO_5002848374" evidence="3">
    <location>
        <begin position="21"/>
        <end position="386"/>
    </location>
</feature>